<evidence type="ECO:0000313" key="2">
    <source>
        <dbReference type="Proteomes" id="UP000324222"/>
    </source>
</evidence>
<name>A0A5B7KG70_PORTR</name>
<gene>
    <name evidence="1" type="ORF">E2C01_101983</name>
</gene>
<evidence type="ECO:0000313" key="1">
    <source>
        <dbReference type="EMBL" id="MPD06190.1"/>
    </source>
</evidence>
<dbReference type="EMBL" id="VSRR010149888">
    <property type="protein sequence ID" value="MPD06190.1"/>
    <property type="molecule type" value="Genomic_DNA"/>
</dbReference>
<keyword evidence="2" id="KW-1185">Reference proteome</keyword>
<dbReference type="Proteomes" id="UP000324222">
    <property type="component" value="Unassembled WGS sequence"/>
</dbReference>
<organism evidence="1 2">
    <name type="scientific">Portunus trituberculatus</name>
    <name type="common">Swimming crab</name>
    <name type="synonym">Neptunus trituberculatus</name>
    <dbReference type="NCBI Taxonomy" id="210409"/>
    <lineage>
        <taxon>Eukaryota</taxon>
        <taxon>Metazoa</taxon>
        <taxon>Ecdysozoa</taxon>
        <taxon>Arthropoda</taxon>
        <taxon>Crustacea</taxon>
        <taxon>Multicrustacea</taxon>
        <taxon>Malacostraca</taxon>
        <taxon>Eumalacostraca</taxon>
        <taxon>Eucarida</taxon>
        <taxon>Decapoda</taxon>
        <taxon>Pleocyemata</taxon>
        <taxon>Brachyura</taxon>
        <taxon>Eubrachyura</taxon>
        <taxon>Portunoidea</taxon>
        <taxon>Portunidae</taxon>
        <taxon>Portuninae</taxon>
        <taxon>Portunus</taxon>
    </lineage>
</organism>
<proteinExistence type="predicted"/>
<dbReference type="AlphaFoldDB" id="A0A5B7KG70"/>
<comment type="caution">
    <text evidence="1">The sequence shown here is derived from an EMBL/GenBank/DDBJ whole genome shotgun (WGS) entry which is preliminary data.</text>
</comment>
<reference evidence="1 2" key="1">
    <citation type="submission" date="2019-05" db="EMBL/GenBank/DDBJ databases">
        <title>Another draft genome of Portunus trituberculatus and its Hox gene families provides insights of decapod evolution.</title>
        <authorList>
            <person name="Jeong J.-H."/>
            <person name="Song I."/>
            <person name="Kim S."/>
            <person name="Choi T."/>
            <person name="Kim D."/>
            <person name="Ryu S."/>
            <person name="Kim W."/>
        </authorList>
    </citation>
    <scope>NUCLEOTIDE SEQUENCE [LARGE SCALE GENOMIC DNA]</scope>
    <source>
        <tissue evidence="1">Muscle</tissue>
    </source>
</reference>
<sequence>MKIGPHLAYEVQKKVKHLLDWETCPPHHSHRFRLQKRGGQLAWELKNFGPPHCRQAQELVGQLQQKSPE</sequence>
<accession>A0A5B7KG70</accession>
<protein>
    <submittedName>
        <fullName evidence="1">Uncharacterized protein</fullName>
    </submittedName>
</protein>